<dbReference type="SUPFAM" id="SSF46894">
    <property type="entry name" value="C-terminal effector domain of the bipartite response regulators"/>
    <property type="match status" value="1"/>
</dbReference>
<dbReference type="SMART" id="SM00421">
    <property type="entry name" value="HTH_LUXR"/>
    <property type="match status" value="1"/>
</dbReference>
<dbReference type="EMBL" id="JAMYJR010000053">
    <property type="protein sequence ID" value="MCO8277097.1"/>
    <property type="molecule type" value="Genomic_DNA"/>
</dbReference>
<protein>
    <submittedName>
        <fullName evidence="4">AAA family ATPase</fullName>
    </submittedName>
</protein>
<reference evidence="4 5" key="1">
    <citation type="submission" date="2022-06" db="EMBL/GenBank/DDBJ databases">
        <title>New Species of the Genus Actinoplanes, ActinopZanes ferrugineus.</title>
        <authorList>
            <person name="Ding P."/>
        </authorList>
    </citation>
    <scope>NUCLEOTIDE SEQUENCE [LARGE SCALE GENOMIC DNA]</scope>
    <source>
        <strain evidence="4 5">TRM88003</strain>
    </source>
</reference>
<dbReference type="SUPFAM" id="SSF48452">
    <property type="entry name" value="TPR-like"/>
    <property type="match status" value="1"/>
</dbReference>
<dbReference type="InterPro" id="IPR000792">
    <property type="entry name" value="Tscrpt_reg_LuxR_C"/>
</dbReference>
<dbReference type="RefSeq" id="WP_253243112.1">
    <property type="nucleotide sequence ID" value="NZ_JAMYJR010000053.1"/>
</dbReference>
<comment type="caution">
    <text evidence="4">The sequence shown here is derived from an EMBL/GenBank/DDBJ whole genome shotgun (WGS) entry which is preliminary data.</text>
</comment>
<dbReference type="InterPro" id="IPR011990">
    <property type="entry name" value="TPR-like_helical_dom_sf"/>
</dbReference>
<dbReference type="InterPro" id="IPR016032">
    <property type="entry name" value="Sig_transdc_resp-reg_C-effctor"/>
</dbReference>
<keyword evidence="5" id="KW-1185">Reference proteome</keyword>
<dbReference type="PANTHER" id="PTHR16305:SF35">
    <property type="entry name" value="TRANSCRIPTIONAL ACTIVATOR DOMAIN"/>
    <property type="match status" value="1"/>
</dbReference>
<gene>
    <name evidence="4" type="ORF">M1L60_41635</name>
</gene>
<evidence type="ECO:0000259" key="3">
    <source>
        <dbReference type="PROSITE" id="PS50043"/>
    </source>
</evidence>
<evidence type="ECO:0000256" key="1">
    <source>
        <dbReference type="ARBA" id="ARBA00022741"/>
    </source>
</evidence>
<evidence type="ECO:0000256" key="2">
    <source>
        <dbReference type="ARBA" id="ARBA00022840"/>
    </source>
</evidence>
<dbReference type="InterPro" id="IPR041664">
    <property type="entry name" value="AAA_16"/>
</dbReference>
<organism evidence="4 5">
    <name type="scientific">Paractinoplanes aksuensis</name>
    <dbReference type="NCBI Taxonomy" id="2939490"/>
    <lineage>
        <taxon>Bacteria</taxon>
        <taxon>Bacillati</taxon>
        <taxon>Actinomycetota</taxon>
        <taxon>Actinomycetes</taxon>
        <taxon>Micromonosporales</taxon>
        <taxon>Micromonosporaceae</taxon>
        <taxon>Paractinoplanes</taxon>
    </lineage>
</organism>
<dbReference type="Gene3D" id="1.10.10.10">
    <property type="entry name" value="Winged helix-like DNA-binding domain superfamily/Winged helix DNA-binding domain"/>
    <property type="match status" value="1"/>
</dbReference>
<keyword evidence="1" id="KW-0547">Nucleotide-binding</keyword>
<dbReference type="PROSITE" id="PS00622">
    <property type="entry name" value="HTH_LUXR_1"/>
    <property type="match status" value="1"/>
</dbReference>
<dbReference type="CDD" id="cd06170">
    <property type="entry name" value="LuxR_C_like"/>
    <property type="match status" value="1"/>
</dbReference>
<dbReference type="PRINTS" id="PR00038">
    <property type="entry name" value="HTHLUXR"/>
</dbReference>
<dbReference type="PANTHER" id="PTHR16305">
    <property type="entry name" value="TESTICULAR SOLUBLE ADENYLYL CYCLASE"/>
    <property type="match status" value="1"/>
</dbReference>
<sequence length="856" mass="89327">MTELCGRDRELADLAGRITVPAGGPGRLVVLEGPAGIGKTALAVAALTRVRGTTVLRARGSPLDQDYAFGIARQAFTGVASEHRALTDGEPARASTADATHAAIHDLVALTAKVAARRPTLLFVDDLQWADPPSQRWLAAVARRLDELPLALFLCVRTGERVLDDLLAGTVIPLGPLDRAAAEALDPTRAPTAGGIPFLLVHDSAEIGRWITRLLHELPKGCAPLATALSVLGPAARLHEAAELAGLTLAEAAPGADALRAAGLLAPGEWTLATPLIATAVGERLGAGERGLWHERAAALTGHDPERAAVHLLRTEPAARTEVVSLLHLAATRVAARGAPETAARYLCRALEESPTDPAPLQLDLALALAAERREGAAALAHEAVVHIADPAARAEAALRCGRALAITPLSTAAIAVLRIGLAAAPTPETRARLEAELAGAAGSDSRTMPLTREYVARSGTQPLAPVIAAVNATFDGEPAPRTLARLHPALPGLAAETDSVLPTVAALTLIANGDLTTAARMAQSLIDEAAPRGWLSTVAHGQFLRSLTLLPAGRITEALADARAATDFKLTSSTPPEGLLFALVPLLDALIEADRLPEAEDALRQSFPGEPPPHALSSPMLLQSRARLRWAQNRPADAITDLRTAAGRWAELGVRHPAFASWRADLVAPLIAAGDHPADLAAAHLKLAEAAEAPGPLSAALRTAALVAPRDQRLSLLSRAVDVCAGTSEHLASAHAATVYGAALRRAGRRDEARHFLRTAWEAAAAGGAHRLATRAMTELHATGARPRRPATHGPDALTDAEKQITALAADGLTNREIAQHLTLSRRTVETHLAHAYAKLAITSRRDLGAALNRG</sequence>
<dbReference type="SUPFAM" id="SSF52540">
    <property type="entry name" value="P-loop containing nucleoside triphosphate hydrolases"/>
    <property type="match status" value="1"/>
</dbReference>
<evidence type="ECO:0000313" key="5">
    <source>
        <dbReference type="Proteomes" id="UP001523369"/>
    </source>
</evidence>
<feature type="domain" description="HTH luxR-type" evidence="3">
    <location>
        <begin position="792"/>
        <end position="856"/>
    </location>
</feature>
<evidence type="ECO:0000313" key="4">
    <source>
        <dbReference type="EMBL" id="MCO8277097.1"/>
    </source>
</evidence>
<dbReference type="InterPro" id="IPR036388">
    <property type="entry name" value="WH-like_DNA-bd_sf"/>
</dbReference>
<dbReference type="PROSITE" id="PS50043">
    <property type="entry name" value="HTH_LUXR_2"/>
    <property type="match status" value="1"/>
</dbReference>
<name>A0ABT1E1U6_9ACTN</name>
<dbReference type="InterPro" id="IPR027417">
    <property type="entry name" value="P-loop_NTPase"/>
</dbReference>
<dbReference type="Pfam" id="PF13191">
    <property type="entry name" value="AAA_16"/>
    <property type="match status" value="1"/>
</dbReference>
<accession>A0ABT1E1U6</accession>
<dbReference type="Gene3D" id="3.40.50.300">
    <property type="entry name" value="P-loop containing nucleotide triphosphate hydrolases"/>
    <property type="match status" value="1"/>
</dbReference>
<proteinExistence type="predicted"/>
<keyword evidence="2" id="KW-0067">ATP-binding</keyword>
<dbReference type="Pfam" id="PF00196">
    <property type="entry name" value="GerE"/>
    <property type="match status" value="1"/>
</dbReference>
<dbReference type="Proteomes" id="UP001523369">
    <property type="component" value="Unassembled WGS sequence"/>
</dbReference>